<dbReference type="EMBL" id="BARU01039053">
    <property type="protein sequence ID" value="GAH77360.1"/>
    <property type="molecule type" value="Genomic_DNA"/>
</dbReference>
<evidence type="ECO:0000313" key="2">
    <source>
        <dbReference type="EMBL" id="GAH77360.1"/>
    </source>
</evidence>
<dbReference type="AlphaFoldDB" id="X1J753"/>
<evidence type="ECO:0000259" key="1">
    <source>
        <dbReference type="PROSITE" id="PS51841"/>
    </source>
</evidence>
<dbReference type="Pfam" id="PF13290">
    <property type="entry name" value="CHB_HEX_C_1"/>
    <property type="match status" value="1"/>
</dbReference>
<proteinExistence type="predicted"/>
<dbReference type="PROSITE" id="PS51841">
    <property type="entry name" value="LTD"/>
    <property type="match status" value="1"/>
</dbReference>
<reference evidence="2" key="1">
    <citation type="journal article" date="2014" name="Front. Microbiol.">
        <title>High frequency of phylogenetically diverse reductive dehalogenase-homologous genes in deep subseafloor sedimentary metagenomes.</title>
        <authorList>
            <person name="Kawai M."/>
            <person name="Futagami T."/>
            <person name="Toyoda A."/>
            <person name="Takaki Y."/>
            <person name="Nishi S."/>
            <person name="Hori S."/>
            <person name="Arai W."/>
            <person name="Tsubouchi T."/>
            <person name="Morono Y."/>
            <person name="Uchiyama I."/>
            <person name="Ito T."/>
            <person name="Fujiyama A."/>
            <person name="Inagaki F."/>
            <person name="Takami H."/>
        </authorList>
    </citation>
    <scope>NUCLEOTIDE SEQUENCE</scope>
    <source>
        <strain evidence="2">Expedition CK06-06</strain>
    </source>
</reference>
<name>X1J753_9ZZZZ</name>
<gene>
    <name evidence="2" type="ORF">S03H2_60580</name>
</gene>
<protein>
    <recommendedName>
        <fullName evidence="1">LTD domain-containing protein</fullName>
    </recommendedName>
</protein>
<accession>X1J753</accession>
<comment type="caution">
    <text evidence="2">The sequence shown here is derived from an EMBL/GenBank/DDBJ whole genome shotgun (WGS) entry which is preliminary data.</text>
</comment>
<feature type="non-terminal residue" evidence="2">
    <location>
        <position position="1"/>
    </location>
</feature>
<feature type="non-terminal residue" evidence="2">
    <location>
        <position position="242"/>
    </location>
</feature>
<sequence>SSITIDIGGMWLEDAANPPWQILDDRPAETTIGPYGYLLIWADDDIGHTPGLHAGFKLDKDGDQISLYDTDGTTLIDSIIFDDQDANISYGRYPDASDDWYNMPDPTPLLPNTVGMAATPYFSHPGGTFATNFSLGLATKSPPAQIYYTTNGDEPTTGSTLYTAPFTVNLTTWVRARAYEPGLVPSPIVSETYIKLDPDVQSFSSNLPIVLIDSFGANIDNADRSHHPISMVFIDTDEIIGR</sequence>
<dbReference type="InterPro" id="IPR001322">
    <property type="entry name" value="Lamin_tail_dom"/>
</dbReference>
<dbReference type="InterPro" id="IPR059177">
    <property type="entry name" value="GH29D-like_dom"/>
</dbReference>
<organism evidence="2">
    <name type="scientific">marine sediment metagenome</name>
    <dbReference type="NCBI Taxonomy" id="412755"/>
    <lineage>
        <taxon>unclassified sequences</taxon>
        <taxon>metagenomes</taxon>
        <taxon>ecological metagenomes</taxon>
    </lineage>
</organism>
<feature type="domain" description="LTD" evidence="1">
    <location>
        <begin position="1"/>
        <end position="83"/>
    </location>
</feature>